<dbReference type="InterPro" id="IPR013740">
    <property type="entry name" value="Redoxin"/>
</dbReference>
<dbReference type="Proteomes" id="UP000306229">
    <property type="component" value="Chromosome"/>
</dbReference>
<dbReference type="PROSITE" id="PS51352">
    <property type="entry name" value="THIOREDOXIN_2"/>
    <property type="match status" value="1"/>
</dbReference>
<dbReference type="InterPro" id="IPR036249">
    <property type="entry name" value="Thioredoxin-like_sf"/>
</dbReference>
<dbReference type="InterPro" id="IPR013766">
    <property type="entry name" value="Thioredoxin_domain"/>
</dbReference>
<dbReference type="RefSeq" id="WP_138950157.1">
    <property type="nucleotide sequence ID" value="NZ_CP040749.1"/>
</dbReference>
<dbReference type="InterPro" id="IPR050553">
    <property type="entry name" value="Thioredoxin_ResA/DsbE_sf"/>
</dbReference>
<dbReference type="EMBL" id="CP040749">
    <property type="protein sequence ID" value="QCX39297.1"/>
    <property type="molecule type" value="Genomic_DNA"/>
</dbReference>
<dbReference type="AlphaFoldDB" id="A0A5B7TWN4"/>
<organism evidence="2 3">
    <name type="scientific">Aureibaculum algae</name>
    <dbReference type="NCBI Taxonomy" id="2584122"/>
    <lineage>
        <taxon>Bacteria</taxon>
        <taxon>Pseudomonadati</taxon>
        <taxon>Bacteroidota</taxon>
        <taxon>Flavobacteriia</taxon>
        <taxon>Flavobacteriales</taxon>
        <taxon>Flavobacteriaceae</taxon>
        <taxon>Aureibaculum</taxon>
    </lineage>
</organism>
<dbReference type="PANTHER" id="PTHR42852:SF17">
    <property type="entry name" value="THIOREDOXIN-LIKE PROTEIN HI_1115"/>
    <property type="match status" value="1"/>
</dbReference>
<dbReference type="KEGG" id="fbe:FF125_12930"/>
<dbReference type="PANTHER" id="PTHR42852">
    <property type="entry name" value="THIOL:DISULFIDE INTERCHANGE PROTEIN DSBE"/>
    <property type="match status" value="1"/>
</dbReference>
<dbReference type="CDD" id="cd02966">
    <property type="entry name" value="TlpA_like_family"/>
    <property type="match status" value="1"/>
</dbReference>
<sequence>MKLNKKTISNILFFGFIIFLFTPFGLGTRAKLTQGITYVKTLLFSPSVEEIDKRLTVDTYDLKFEGIVSANDINLESLRGKVVFINYWATWCPPCIAEMPMIHKLYLDYNEKLVFLFVTTDSKEKVEKFYGKNDYNFPTYNQLSKAPLQLEVSTIPTTFILDKNGKVALSEYGAVNWNSNSIRELLDKLIEE</sequence>
<name>A0A5B7TWN4_9FLAO</name>
<dbReference type="SUPFAM" id="SSF52833">
    <property type="entry name" value="Thioredoxin-like"/>
    <property type="match status" value="1"/>
</dbReference>
<accession>A0A5B7TWN4</accession>
<reference evidence="2 3" key="1">
    <citation type="submission" date="2019-05" db="EMBL/GenBank/DDBJ databases">
        <title>Algicella ahnfeltiae gen. nov., sp. nov., a novel marine bacterium of the family Flavobacteriaceae isolated from a red alga.</title>
        <authorList>
            <person name="Nedashkovskaya O.I."/>
            <person name="Kukhlevskiy A.D."/>
            <person name="Kim S.-G."/>
            <person name="Zhukova N.V."/>
            <person name="Mikhailov V.V."/>
        </authorList>
    </citation>
    <scope>NUCLEOTIDE SEQUENCE [LARGE SCALE GENOMIC DNA]</scope>
    <source>
        <strain evidence="2 3">10Alg115</strain>
    </source>
</reference>
<protein>
    <submittedName>
        <fullName evidence="2">TlpA family protein disulfide reductase</fullName>
    </submittedName>
</protein>
<dbReference type="Gene3D" id="3.40.30.10">
    <property type="entry name" value="Glutaredoxin"/>
    <property type="match status" value="1"/>
</dbReference>
<proteinExistence type="predicted"/>
<evidence type="ECO:0000313" key="3">
    <source>
        <dbReference type="Proteomes" id="UP000306229"/>
    </source>
</evidence>
<evidence type="ECO:0000313" key="2">
    <source>
        <dbReference type="EMBL" id="QCX39297.1"/>
    </source>
</evidence>
<dbReference type="Pfam" id="PF08534">
    <property type="entry name" value="Redoxin"/>
    <property type="match status" value="1"/>
</dbReference>
<gene>
    <name evidence="2" type="ORF">FF125_12930</name>
</gene>
<dbReference type="GO" id="GO:0016491">
    <property type="term" value="F:oxidoreductase activity"/>
    <property type="evidence" value="ECO:0007669"/>
    <property type="project" value="InterPro"/>
</dbReference>
<evidence type="ECO:0000259" key="1">
    <source>
        <dbReference type="PROSITE" id="PS51352"/>
    </source>
</evidence>
<feature type="domain" description="Thioredoxin" evidence="1">
    <location>
        <begin position="48"/>
        <end position="191"/>
    </location>
</feature>
<dbReference type="OrthoDB" id="9815205at2"/>
<keyword evidence="3" id="KW-1185">Reference proteome</keyword>